<evidence type="ECO:0000313" key="2">
    <source>
        <dbReference type="EMBL" id="CAE7821366.1"/>
    </source>
</evidence>
<feature type="compositionally biased region" description="Acidic residues" evidence="1">
    <location>
        <begin position="196"/>
        <end position="213"/>
    </location>
</feature>
<organism evidence="2 3">
    <name type="scientific">Symbiodinium necroappetens</name>
    <dbReference type="NCBI Taxonomy" id="1628268"/>
    <lineage>
        <taxon>Eukaryota</taxon>
        <taxon>Sar</taxon>
        <taxon>Alveolata</taxon>
        <taxon>Dinophyceae</taxon>
        <taxon>Suessiales</taxon>
        <taxon>Symbiodiniaceae</taxon>
        <taxon>Symbiodinium</taxon>
    </lineage>
</organism>
<feature type="compositionally biased region" description="Polar residues" evidence="1">
    <location>
        <begin position="93"/>
        <end position="111"/>
    </location>
</feature>
<name>A0A812ZBE6_9DINO</name>
<dbReference type="AlphaFoldDB" id="A0A812ZBE6"/>
<sequence length="232" mass="25808">ALDFLQGEWTNAQKAGETYVVAGATIRIDNAKGSRTFQNWLVWEERWHTFKWGKSGRYYLDKFRPHDKEVQWTFYGTNGGGKSFRWKRDESPTTRNEQSQETESVRTTGPAQNGAEVLALAPRPKPRPKRKAERPAEETAEEDSAAQAELAELEPQETEETELAAEAAEGDADVIDLEGEEATATDDVEAPTADPEAAEAEVTDTAAEDDDLLGADPGWEKERLIARKLLAQ</sequence>
<dbReference type="OrthoDB" id="10448438at2759"/>
<reference evidence="2" key="1">
    <citation type="submission" date="2021-02" db="EMBL/GenBank/DDBJ databases">
        <authorList>
            <person name="Dougan E. K."/>
            <person name="Rhodes N."/>
            <person name="Thang M."/>
            <person name="Chan C."/>
        </authorList>
    </citation>
    <scope>NUCLEOTIDE SEQUENCE</scope>
</reference>
<evidence type="ECO:0000256" key="1">
    <source>
        <dbReference type="SAM" id="MobiDB-lite"/>
    </source>
</evidence>
<gene>
    <name evidence="2" type="primary">GA2OX2</name>
    <name evidence="2" type="ORF">SNEC2469_LOCUS24442</name>
</gene>
<comment type="caution">
    <text evidence="2">The sequence shown here is derived from an EMBL/GenBank/DDBJ whole genome shotgun (WGS) entry which is preliminary data.</text>
</comment>
<feature type="non-terminal residue" evidence="2">
    <location>
        <position position="232"/>
    </location>
</feature>
<dbReference type="Proteomes" id="UP000601435">
    <property type="component" value="Unassembled WGS sequence"/>
</dbReference>
<proteinExistence type="predicted"/>
<dbReference type="EMBL" id="CAJNJA010047011">
    <property type="protein sequence ID" value="CAE7821366.1"/>
    <property type="molecule type" value="Genomic_DNA"/>
</dbReference>
<feature type="region of interest" description="Disordered" evidence="1">
    <location>
        <begin position="83"/>
        <end position="218"/>
    </location>
</feature>
<keyword evidence="3" id="KW-1185">Reference proteome</keyword>
<feature type="compositionally biased region" description="Acidic residues" evidence="1">
    <location>
        <begin position="151"/>
        <end position="189"/>
    </location>
</feature>
<accession>A0A812ZBE6</accession>
<feature type="non-terminal residue" evidence="2">
    <location>
        <position position="1"/>
    </location>
</feature>
<protein>
    <submittedName>
        <fullName evidence="2">GA2OX2 protein</fullName>
    </submittedName>
</protein>
<evidence type="ECO:0000313" key="3">
    <source>
        <dbReference type="Proteomes" id="UP000601435"/>
    </source>
</evidence>